<sequence length="217" mass="23729">MQIRAEYHLRAVVRPGDEPFVASPLPGVTRLMLDREGGEVARATTIVRYARGSRFSSHDHAMGEEFLVLAGVFCDEHGAYPAGTYVRNPPGSHHAPFSTEGCMIFVKLRQFAPDDRKQLVVDTTTAAWQNGSKEGDHILPLHHHDHERVAMIRLGAGSRYEPAKDQGGTEILIIEGMLYDGASAYPGGSWLRLPAGDCASLSTREGCTFYIKSGHLG</sequence>
<dbReference type="InterPro" id="IPR025979">
    <property type="entry name" value="ChrR-like_cupin_dom"/>
</dbReference>
<dbReference type="SUPFAM" id="SSF51182">
    <property type="entry name" value="RmlC-like cupins"/>
    <property type="match status" value="2"/>
</dbReference>
<dbReference type="Proteomes" id="UP000192872">
    <property type="component" value="Unassembled WGS sequence"/>
</dbReference>
<dbReference type="STRING" id="1827387.A4S15_09695"/>
<gene>
    <name evidence="2" type="ORF">A4S15_09695</name>
</gene>
<dbReference type="AlphaFoldDB" id="A0A1W9HXC1"/>
<dbReference type="EMBL" id="LWDL01000016">
    <property type="protein sequence ID" value="OQW52079.1"/>
    <property type="molecule type" value="Genomic_DNA"/>
</dbReference>
<reference evidence="2 3" key="1">
    <citation type="journal article" date="2017" name="Water Res.">
        <title>Comammox in drinking water systems.</title>
        <authorList>
            <person name="Wang Y."/>
            <person name="Ma L."/>
            <person name="Mao Y."/>
            <person name="Jiang X."/>
            <person name="Xia Y."/>
            <person name="Yu K."/>
            <person name="Li B."/>
            <person name="Zhang T."/>
        </authorList>
    </citation>
    <scope>NUCLEOTIDE SEQUENCE [LARGE SCALE GENOMIC DNA]</scope>
    <source>
        <strain evidence="2">SG_bin8</strain>
    </source>
</reference>
<dbReference type="InterPro" id="IPR014710">
    <property type="entry name" value="RmlC-like_jellyroll"/>
</dbReference>
<evidence type="ECO:0000259" key="1">
    <source>
        <dbReference type="Pfam" id="PF12973"/>
    </source>
</evidence>
<dbReference type="Gene3D" id="2.60.120.10">
    <property type="entry name" value="Jelly Rolls"/>
    <property type="match status" value="1"/>
</dbReference>
<feature type="domain" description="ChrR-like cupin" evidence="1">
    <location>
        <begin position="117"/>
        <end position="216"/>
    </location>
</feature>
<dbReference type="Pfam" id="PF12973">
    <property type="entry name" value="Cupin_7"/>
    <property type="match status" value="2"/>
</dbReference>
<organism evidence="2 3">
    <name type="scientific">Candidatus Raskinella chloraquaticus</name>
    <dbReference type="NCBI Taxonomy" id="1951219"/>
    <lineage>
        <taxon>Bacteria</taxon>
        <taxon>Pseudomonadati</taxon>
        <taxon>Pseudomonadota</taxon>
        <taxon>Alphaproteobacteria</taxon>
        <taxon>Hyphomicrobiales</taxon>
        <taxon>Phreatobacteraceae</taxon>
        <taxon>Candidatus Raskinella</taxon>
    </lineage>
</organism>
<evidence type="ECO:0000313" key="2">
    <source>
        <dbReference type="EMBL" id="OQW52079.1"/>
    </source>
</evidence>
<accession>A0A1W9HXC1</accession>
<feature type="domain" description="ChrR-like cupin" evidence="1">
    <location>
        <begin position="10"/>
        <end position="111"/>
    </location>
</feature>
<name>A0A1W9HXC1_9HYPH</name>
<comment type="caution">
    <text evidence="2">The sequence shown here is derived from an EMBL/GenBank/DDBJ whole genome shotgun (WGS) entry which is preliminary data.</text>
</comment>
<dbReference type="InterPro" id="IPR011051">
    <property type="entry name" value="RmlC_Cupin_sf"/>
</dbReference>
<evidence type="ECO:0000313" key="3">
    <source>
        <dbReference type="Proteomes" id="UP000192872"/>
    </source>
</evidence>
<dbReference type="CDD" id="cd20303">
    <property type="entry name" value="cupin_ChrR_1"/>
    <property type="match status" value="2"/>
</dbReference>
<proteinExistence type="predicted"/>
<protein>
    <recommendedName>
        <fullName evidence="1">ChrR-like cupin domain-containing protein</fullName>
    </recommendedName>
</protein>
<dbReference type="RefSeq" id="WP_376799707.1">
    <property type="nucleotide sequence ID" value="NZ_DBNB01000033.1"/>
</dbReference>